<evidence type="ECO:0000256" key="1">
    <source>
        <dbReference type="SAM" id="MobiDB-lite"/>
    </source>
</evidence>
<dbReference type="Gene3D" id="3.50.50.60">
    <property type="entry name" value="FAD/NAD(P)-binding domain"/>
    <property type="match status" value="2"/>
</dbReference>
<dbReference type="InterPro" id="IPR029001">
    <property type="entry name" value="ITPase-like_fam"/>
</dbReference>
<dbReference type="PANTHER" id="PTHR23276">
    <property type="entry name" value="PROTEIN PRRC1"/>
    <property type="match status" value="1"/>
</dbReference>
<protein>
    <recommendedName>
        <fullName evidence="2">Amine oxidase domain-containing protein</fullName>
    </recommendedName>
</protein>
<feature type="region of interest" description="Disordered" evidence="1">
    <location>
        <begin position="231"/>
        <end position="257"/>
    </location>
</feature>
<keyword evidence="4" id="KW-1185">Reference proteome</keyword>
<evidence type="ECO:0000259" key="2">
    <source>
        <dbReference type="Pfam" id="PF01593"/>
    </source>
</evidence>
<dbReference type="PANTHER" id="PTHR23276:SF2">
    <property type="entry name" value="PROTEIN PRRC1"/>
    <property type="match status" value="1"/>
</dbReference>
<dbReference type="InterPro" id="IPR026534">
    <property type="entry name" value="PRRC1"/>
</dbReference>
<dbReference type="GO" id="GO:0016491">
    <property type="term" value="F:oxidoreductase activity"/>
    <property type="evidence" value="ECO:0007669"/>
    <property type="project" value="InterPro"/>
</dbReference>
<dbReference type="SUPFAM" id="SSF51905">
    <property type="entry name" value="FAD/NAD(P)-binding domain"/>
    <property type="match status" value="2"/>
</dbReference>
<dbReference type="Pfam" id="PF01593">
    <property type="entry name" value="Amino_oxidase"/>
    <property type="match status" value="2"/>
</dbReference>
<reference evidence="3 4" key="1">
    <citation type="submission" date="2024-03" db="EMBL/GenBank/DDBJ databases">
        <title>Adaptation during the transition from Ophiocordyceps entomopathogen to insect associate is accompanied by gene loss and intensified selection.</title>
        <authorList>
            <person name="Ward C.M."/>
            <person name="Onetto C.A."/>
            <person name="Borneman A.R."/>
        </authorList>
    </citation>
    <scope>NUCLEOTIDE SEQUENCE [LARGE SCALE GENOMIC DNA]</scope>
    <source>
        <strain evidence="3">AWRI1</strain>
        <tissue evidence="3">Single Adult Female</tissue>
    </source>
</reference>
<sequence>MKDVIIIGAGISGVAAATRLFERGISNILVLEAENRIGGRIHTYKLPDDEDGYIELGAQWIHGEEKNIVYNLASQKDLTQHIGCGIHNMMLVRSSTEVLDFEISTLLMEKFSENLGIGSVNKIFFKFPHQWLPQDLNGICILWDPKHKQEYIDQVIFFAGEATHGHYYSTAHGALETGYREAERILSIRDLQKNESSKANMMSTSLISGAVPSSLPQFVASDKQTSASSMFLPSTFSPEIPQKDKNDASSGQDEDEDTFGAVGSSLFGWVKDTVGTSSNLLSKVAEKAKSSVGSVITTLDPQMTNFISGSNGLELIVASEREIEVSSIREAFQNVFSRVSVRGLEVEDVNFARQIVGFEPATKAAFAKIDRMRSRHSINGPVIAVQSFIVEISDEKWYDLDLILLQDAEKSTNLESYSQMIPIPFTIINVAKDDTVKDYEHKDTGFSVPVSHILGNNLQVHPSEWQETLTGVSRRQRILSAAKVVANLYKHMLL</sequence>
<accession>A0AAN9TBJ6</accession>
<evidence type="ECO:0000313" key="3">
    <source>
        <dbReference type="EMBL" id="KAK7576509.1"/>
    </source>
</evidence>
<dbReference type="Gene3D" id="3.90.950.10">
    <property type="match status" value="1"/>
</dbReference>
<dbReference type="AlphaFoldDB" id="A0AAN9TBJ6"/>
<comment type="caution">
    <text evidence="3">The sequence shown here is derived from an EMBL/GenBank/DDBJ whole genome shotgun (WGS) entry which is preliminary data.</text>
</comment>
<dbReference type="SUPFAM" id="SSF52972">
    <property type="entry name" value="ITPase-like"/>
    <property type="match status" value="1"/>
</dbReference>
<dbReference type="GO" id="GO:0005737">
    <property type="term" value="C:cytoplasm"/>
    <property type="evidence" value="ECO:0007669"/>
    <property type="project" value="TreeGrafter"/>
</dbReference>
<feature type="domain" description="Amine oxidase" evidence="2">
    <location>
        <begin position="11"/>
        <end position="76"/>
    </location>
</feature>
<dbReference type="Proteomes" id="UP001367676">
    <property type="component" value="Unassembled WGS sequence"/>
</dbReference>
<name>A0AAN9TBJ6_9HEMI</name>
<evidence type="ECO:0000313" key="4">
    <source>
        <dbReference type="Proteomes" id="UP001367676"/>
    </source>
</evidence>
<dbReference type="InterPro" id="IPR002937">
    <property type="entry name" value="Amino_oxidase"/>
</dbReference>
<feature type="domain" description="Amine oxidase" evidence="2">
    <location>
        <begin position="144"/>
        <end position="186"/>
    </location>
</feature>
<dbReference type="EMBL" id="JBBCAQ010000036">
    <property type="protein sequence ID" value="KAK7576509.1"/>
    <property type="molecule type" value="Genomic_DNA"/>
</dbReference>
<gene>
    <name evidence="3" type="ORF">V9T40_012795</name>
</gene>
<proteinExistence type="predicted"/>
<dbReference type="GO" id="GO:0034237">
    <property type="term" value="F:protein kinase A regulatory subunit binding"/>
    <property type="evidence" value="ECO:0007669"/>
    <property type="project" value="TreeGrafter"/>
</dbReference>
<dbReference type="InterPro" id="IPR036188">
    <property type="entry name" value="FAD/NAD-bd_sf"/>
</dbReference>
<organism evidence="3 4">
    <name type="scientific">Parthenolecanium corni</name>
    <dbReference type="NCBI Taxonomy" id="536013"/>
    <lineage>
        <taxon>Eukaryota</taxon>
        <taxon>Metazoa</taxon>
        <taxon>Ecdysozoa</taxon>
        <taxon>Arthropoda</taxon>
        <taxon>Hexapoda</taxon>
        <taxon>Insecta</taxon>
        <taxon>Pterygota</taxon>
        <taxon>Neoptera</taxon>
        <taxon>Paraneoptera</taxon>
        <taxon>Hemiptera</taxon>
        <taxon>Sternorrhyncha</taxon>
        <taxon>Coccoidea</taxon>
        <taxon>Coccidae</taxon>
        <taxon>Parthenolecanium</taxon>
    </lineage>
</organism>